<keyword evidence="2" id="KW-1185">Reference proteome</keyword>
<dbReference type="RefSeq" id="XP_069312247.1">
    <property type="nucleotide sequence ID" value="XM_069447360.1"/>
</dbReference>
<dbReference type="GeneID" id="96082327"/>
<proteinExistence type="predicted"/>
<accession>A0ABR3UYY0</accession>
<name>A0ABR3UYY0_9PLEO</name>
<protein>
    <submittedName>
        <fullName evidence="1">Uncharacterized protein</fullName>
    </submittedName>
</protein>
<reference evidence="1 2" key="1">
    <citation type="submission" date="2024-09" db="EMBL/GenBank/DDBJ databases">
        <title>T2T genomes of carrot and Alternaria dauci and their utility for understanding host-pathogen interaction during carrot leaf blight disease.</title>
        <authorList>
            <person name="Liu W."/>
            <person name="Xu S."/>
            <person name="Ou C."/>
            <person name="Liu X."/>
            <person name="Zhuang F."/>
            <person name="Deng X.W."/>
        </authorList>
    </citation>
    <scope>NUCLEOTIDE SEQUENCE [LARGE SCALE GENOMIC DNA]</scope>
    <source>
        <strain evidence="1 2">A2016</strain>
    </source>
</reference>
<comment type="caution">
    <text evidence="1">The sequence shown here is derived from an EMBL/GenBank/DDBJ whole genome shotgun (WGS) entry which is preliminary data.</text>
</comment>
<dbReference type="Proteomes" id="UP001578633">
    <property type="component" value="Chromosome 1"/>
</dbReference>
<evidence type="ECO:0000313" key="1">
    <source>
        <dbReference type="EMBL" id="KAL1801663.1"/>
    </source>
</evidence>
<evidence type="ECO:0000313" key="2">
    <source>
        <dbReference type="Proteomes" id="UP001578633"/>
    </source>
</evidence>
<gene>
    <name evidence="1" type="ORF">ACET3X_002005</name>
</gene>
<dbReference type="EMBL" id="JBHGVX010000001">
    <property type="protein sequence ID" value="KAL1801663.1"/>
    <property type="molecule type" value="Genomic_DNA"/>
</dbReference>
<sequence>MPELQTRIKDLARFGEPSRWFTVKMYPPPDDKLGTTHREYRYTFKGPPRQMDDPLIRMIIRTIRKLSKDHMLVAAAEIWPHNLDETPPIWPGRAGGATKLYAFTQLFEEFPLAAEICVARGTTTLTAEDILGISGLKHFELFFTSPYGPNRRSTPWYNSGHSNTVEVYPCQKTTVDWILTFRFPYLKDIPNVHLIGSIKSCTKFRWYYILGKEYEQRKLDYRTHGYDQAAEIAVLLEGTMDHAPPCYCPASCVNQPQDLHHFDHDDVYGKPIYTPTLAVGGTSSLRTSAPEDMPASVVKEGFLWSKVLVGT</sequence>
<organism evidence="1 2">
    <name type="scientific">Alternaria dauci</name>
    <dbReference type="NCBI Taxonomy" id="48095"/>
    <lineage>
        <taxon>Eukaryota</taxon>
        <taxon>Fungi</taxon>
        <taxon>Dikarya</taxon>
        <taxon>Ascomycota</taxon>
        <taxon>Pezizomycotina</taxon>
        <taxon>Dothideomycetes</taxon>
        <taxon>Pleosporomycetidae</taxon>
        <taxon>Pleosporales</taxon>
        <taxon>Pleosporineae</taxon>
        <taxon>Pleosporaceae</taxon>
        <taxon>Alternaria</taxon>
        <taxon>Alternaria sect. Porri</taxon>
    </lineage>
</organism>